<name>A0ABW3SH98_9BACL</name>
<proteinExistence type="predicted"/>
<sequence>MKNLLKKSFATLGLTACLVGAISSVASASITWDSWADWTGVGAIADVHAYTAQANEPYTYQITVAASLSNGDYRFVPKNPASSTDRVSLFFTSSSPVSSGTSYHEWITTDGGTPITKSIRFQ</sequence>
<comment type="caution">
    <text evidence="2">The sequence shown here is derived from an EMBL/GenBank/DDBJ whole genome shotgun (WGS) entry which is preliminary data.</text>
</comment>
<evidence type="ECO:0000256" key="1">
    <source>
        <dbReference type="SAM" id="SignalP"/>
    </source>
</evidence>
<feature type="signal peptide" evidence="1">
    <location>
        <begin position="1"/>
        <end position="28"/>
    </location>
</feature>
<dbReference type="EMBL" id="JBHTKZ010000061">
    <property type="protein sequence ID" value="MFD1183945.1"/>
    <property type="molecule type" value="Genomic_DNA"/>
</dbReference>
<protein>
    <submittedName>
        <fullName evidence="2">Uncharacterized protein</fullName>
    </submittedName>
</protein>
<evidence type="ECO:0000313" key="3">
    <source>
        <dbReference type="Proteomes" id="UP001597211"/>
    </source>
</evidence>
<accession>A0ABW3SH98</accession>
<keyword evidence="3" id="KW-1185">Reference proteome</keyword>
<dbReference type="RefSeq" id="WP_240271038.1">
    <property type="nucleotide sequence ID" value="NZ_JAKSXN010000065.1"/>
</dbReference>
<keyword evidence="1" id="KW-0732">Signal</keyword>
<dbReference type="Proteomes" id="UP001597211">
    <property type="component" value="Unassembled WGS sequence"/>
</dbReference>
<gene>
    <name evidence="2" type="ORF">ACFQ2Z_21595</name>
</gene>
<organism evidence="2 3">
    <name type="scientific">Paenibacillus timonensis</name>
    <dbReference type="NCBI Taxonomy" id="225915"/>
    <lineage>
        <taxon>Bacteria</taxon>
        <taxon>Bacillati</taxon>
        <taxon>Bacillota</taxon>
        <taxon>Bacilli</taxon>
        <taxon>Bacillales</taxon>
        <taxon>Paenibacillaceae</taxon>
        <taxon>Paenibacillus</taxon>
    </lineage>
</organism>
<evidence type="ECO:0000313" key="2">
    <source>
        <dbReference type="EMBL" id="MFD1183945.1"/>
    </source>
</evidence>
<feature type="chain" id="PRO_5045379220" evidence="1">
    <location>
        <begin position="29"/>
        <end position="122"/>
    </location>
</feature>
<reference evidence="3" key="1">
    <citation type="journal article" date="2019" name="Int. J. Syst. Evol. Microbiol.">
        <title>The Global Catalogue of Microorganisms (GCM) 10K type strain sequencing project: providing services to taxonomists for standard genome sequencing and annotation.</title>
        <authorList>
            <consortium name="The Broad Institute Genomics Platform"/>
            <consortium name="The Broad Institute Genome Sequencing Center for Infectious Disease"/>
            <person name="Wu L."/>
            <person name="Ma J."/>
        </authorList>
    </citation>
    <scope>NUCLEOTIDE SEQUENCE [LARGE SCALE GENOMIC DNA]</scope>
    <source>
        <strain evidence="3">CCUG 48216</strain>
    </source>
</reference>